<feature type="non-terminal residue" evidence="4">
    <location>
        <position position="202"/>
    </location>
</feature>
<evidence type="ECO:0000313" key="5">
    <source>
        <dbReference type="Proteomes" id="UP001190700"/>
    </source>
</evidence>
<evidence type="ECO:0000259" key="3">
    <source>
        <dbReference type="PROSITE" id="PS01186"/>
    </source>
</evidence>
<feature type="domain" description="EGF-like" evidence="2 3">
    <location>
        <begin position="82"/>
        <end position="93"/>
    </location>
</feature>
<gene>
    <name evidence="4" type="ORF">CYMTET_41919</name>
</gene>
<dbReference type="Gene3D" id="2.10.25.10">
    <property type="entry name" value="Laminin"/>
    <property type="match status" value="1"/>
</dbReference>
<reference evidence="4 5" key="1">
    <citation type="journal article" date="2015" name="Genome Biol. Evol.">
        <title>Comparative Genomics of a Bacterivorous Green Alga Reveals Evolutionary Causalities and Consequences of Phago-Mixotrophic Mode of Nutrition.</title>
        <authorList>
            <person name="Burns J.A."/>
            <person name="Paasch A."/>
            <person name="Narechania A."/>
            <person name="Kim E."/>
        </authorList>
    </citation>
    <scope>NUCLEOTIDE SEQUENCE [LARGE SCALE GENOMIC DNA]</scope>
    <source>
        <strain evidence="4 5">PLY_AMNH</strain>
    </source>
</reference>
<accession>A0AAE0F215</accession>
<dbReference type="EMBL" id="LGRX02027933">
    <property type="protein sequence ID" value="KAK3248619.1"/>
    <property type="molecule type" value="Genomic_DNA"/>
</dbReference>
<protein>
    <recommendedName>
        <fullName evidence="2 3">EGF-like domain-containing protein</fullName>
    </recommendedName>
</protein>
<dbReference type="Pfam" id="PF07974">
    <property type="entry name" value="EGF_2"/>
    <property type="match status" value="1"/>
</dbReference>
<dbReference type="Proteomes" id="UP001190700">
    <property type="component" value="Unassembled WGS sequence"/>
</dbReference>
<evidence type="ECO:0000313" key="4">
    <source>
        <dbReference type="EMBL" id="KAK3248619.1"/>
    </source>
</evidence>
<dbReference type="AlphaFoldDB" id="A0AAE0F215"/>
<sequence length="202" mass="22729">MWLDRPPGDPREMREMRPRDLKSFRSGDPLASCSASCNNNGWCEGKMCRCFYGWRGRSCEMRSPTYCFSACSMNGQCIGGFCHCKPGFYGVDCSLVKNPDGEGSLLYWDVASAPPGAPPRLPPAKPRVYVYDLKPWFTSQSVSMAWDLNGDFSRPIGYAFMERMLSSRHRTADPLDADYFFVPVVGAKPIRRAAALEHLRND</sequence>
<evidence type="ECO:0000259" key="2">
    <source>
        <dbReference type="PROSITE" id="PS00022"/>
    </source>
</evidence>
<keyword evidence="5" id="KW-1185">Reference proteome</keyword>
<keyword evidence="1" id="KW-1015">Disulfide bond</keyword>
<dbReference type="InterPro" id="IPR050906">
    <property type="entry name" value="Notch_signaling"/>
</dbReference>
<dbReference type="PROSITE" id="PS00022">
    <property type="entry name" value="EGF_1"/>
    <property type="match status" value="1"/>
</dbReference>
<proteinExistence type="predicted"/>
<dbReference type="GO" id="GO:0005112">
    <property type="term" value="F:Notch binding"/>
    <property type="evidence" value="ECO:0007669"/>
    <property type="project" value="TreeGrafter"/>
</dbReference>
<dbReference type="InterPro" id="IPR013111">
    <property type="entry name" value="EGF_extracell"/>
</dbReference>
<comment type="caution">
    <text evidence="4">The sequence shown here is derived from an EMBL/GenBank/DDBJ whole genome shotgun (WGS) entry which is preliminary data.</text>
</comment>
<dbReference type="InterPro" id="IPR000742">
    <property type="entry name" value="EGF"/>
</dbReference>
<evidence type="ECO:0000256" key="1">
    <source>
        <dbReference type="ARBA" id="ARBA00023157"/>
    </source>
</evidence>
<dbReference type="PROSITE" id="PS01186">
    <property type="entry name" value="EGF_2"/>
    <property type="match status" value="1"/>
</dbReference>
<dbReference type="PANTHER" id="PTHR24044:SF502">
    <property type="entry name" value="ANTERIOR PHARYNX IN EXCESS PROTEIN 1-RELATED"/>
    <property type="match status" value="1"/>
</dbReference>
<name>A0AAE0F215_9CHLO</name>
<organism evidence="4 5">
    <name type="scientific">Cymbomonas tetramitiformis</name>
    <dbReference type="NCBI Taxonomy" id="36881"/>
    <lineage>
        <taxon>Eukaryota</taxon>
        <taxon>Viridiplantae</taxon>
        <taxon>Chlorophyta</taxon>
        <taxon>Pyramimonadophyceae</taxon>
        <taxon>Pyramimonadales</taxon>
        <taxon>Pyramimonadaceae</taxon>
        <taxon>Cymbomonas</taxon>
    </lineage>
</organism>
<dbReference type="PANTHER" id="PTHR24044">
    <property type="entry name" value="NOTCH LIGAND FAMILY MEMBER"/>
    <property type="match status" value="1"/>
</dbReference>